<dbReference type="EMBL" id="CP034413">
    <property type="protein sequence ID" value="QCI60005.1"/>
    <property type="molecule type" value="Genomic_DNA"/>
</dbReference>
<protein>
    <submittedName>
        <fullName evidence="2">Sugar phosphate isomerase/epimerase</fullName>
    </submittedName>
</protein>
<organism evidence="2 3">
    <name type="scientific">Dysosmobacter welbionis</name>
    <dbReference type="NCBI Taxonomy" id="2093857"/>
    <lineage>
        <taxon>Bacteria</taxon>
        <taxon>Bacillati</taxon>
        <taxon>Bacillota</taxon>
        <taxon>Clostridia</taxon>
        <taxon>Eubacteriales</taxon>
        <taxon>Oscillospiraceae</taxon>
        <taxon>Dysosmobacter</taxon>
    </lineage>
</organism>
<dbReference type="KEGG" id="obj:EIO64_12875"/>
<dbReference type="GO" id="GO:0016853">
    <property type="term" value="F:isomerase activity"/>
    <property type="evidence" value="ECO:0007669"/>
    <property type="project" value="UniProtKB-KW"/>
</dbReference>
<accession>A0A4D7AQP8</accession>
<dbReference type="Gene3D" id="3.20.20.150">
    <property type="entry name" value="Divalent-metal-dependent TIM barrel enzymes"/>
    <property type="match status" value="1"/>
</dbReference>
<feature type="domain" description="Xylose isomerase-like TIM barrel" evidence="1">
    <location>
        <begin position="21"/>
        <end position="306"/>
    </location>
</feature>
<keyword evidence="2" id="KW-0413">Isomerase</keyword>
<proteinExistence type="predicted"/>
<sequence length="310" mass="33823">MKLGLVTDSLVDRSLAEAAAVCRGLGLEQVELGCGNWSPAPHVDLKGLTADAGARHRLLDTLGENGLTISALNCSGNPLFPGEKGAGDRAVAEGTFLLAEQLGVETVVMMSGLPGGCPEDRTPTWIVTSWPPETEEILRYQWKAAVPVWKALAARARDHGVKRIALEFHGWQLVYNVETLRRLRSEVGDDILGVNLDPSHLFWMGADPVEVARALADCIYHVHIKDVRLEPAAGQNTLLDTKGVLEFASRSWNFVTPGTGHDAAWWRRFLETLQDCGYDGALSIEQEDYTIPLEEALQKAVSLLRQALPA</sequence>
<name>A0A4D7AQP8_9FIRM</name>
<dbReference type="SUPFAM" id="SSF51658">
    <property type="entry name" value="Xylose isomerase-like"/>
    <property type="match status" value="1"/>
</dbReference>
<dbReference type="GeneID" id="89521486"/>
<dbReference type="AlphaFoldDB" id="A0A4D7AQP8"/>
<evidence type="ECO:0000313" key="2">
    <source>
        <dbReference type="EMBL" id="QCI60005.1"/>
    </source>
</evidence>
<reference evidence="3" key="1">
    <citation type="submission" date="2018-12" db="EMBL/GenBank/DDBJ databases">
        <title>Dusodibacter welbiota gen. nov., sp. nov., isolated from human faeces and emended description of the Oscillibacter genus.</title>
        <authorList>
            <person name="Le Roy T."/>
            <person name="Van der Smissen P."/>
            <person name="Delzenne N."/>
            <person name="Muccioli G."/>
            <person name="Collet J.F."/>
            <person name="Cani P.D."/>
        </authorList>
    </citation>
    <scope>NUCLEOTIDE SEQUENCE [LARGE SCALE GENOMIC DNA]</scope>
    <source>
        <strain evidence="3">J115</strain>
    </source>
</reference>
<dbReference type="Proteomes" id="UP000298642">
    <property type="component" value="Chromosome"/>
</dbReference>
<keyword evidence="3" id="KW-1185">Reference proteome</keyword>
<dbReference type="InterPro" id="IPR050312">
    <property type="entry name" value="IolE/XylAMocC-like"/>
</dbReference>
<evidence type="ECO:0000259" key="1">
    <source>
        <dbReference type="Pfam" id="PF01261"/>
    </source>
</evidence>
<gene>
    <name evidence="2" type="ORF">EIO64_12875</name>
</gene>
<dbReference type="PANTHER" id="PTHR12110:SF21">
    <property type="entry name" value="XYLOSE ISOMERASE-LIKE TIM BARREL DOMAIN-CONTAINING PROTEIN"/>
    <property type="match status" value="1"/>
</dbReference>
<dbReference type="PANTHER" id="PTHR12110">
    <property type="entry name" value="HYDROXYPYRUVATE ISOMERASE"/>
    <property type="match status" value="1"/>
</dbReference>
<dbReference type="InterPro" id="IPR036237">
    <property type="entry name" value="Xyl_isomerase-like_sf"/>
</dbReference>
<dbReference type="InterPro" id="IPR013022">
    <property type="entry name" value="Xyl_isomerase-like_TIM-brl"/>
</dbReference>
<evidence type="ECO:0000313" key="3">
    <source>
        <dbReference type="Proteomes" id="UP000298642"/>
    </source>
</evidence>
<dbReference type="RefSeq" id="WP_119310562.1">
    <property type="nucleotide sequence ID" value="NZ_CP034413.3"/>
</dbReference>
<dbReference type="Pfam" id="PF01261">
    <property type="entry name" value="AP_endonuc_2"/>
    <property type="match status" value="1"/>
</dbReference>